<proteinExistence type="predicted"/>
<dbReference type="EMBL" id="JYDQ01000238">
    <property type="protein sequence ID" value="KRY10232.1"/>
    <property type="molecule type" value="Genomic_DNA"/>
</dbReference>
<dbReference type="AlphaFoldDB" id="A0A0V0ZCW4"/>
<protein>
    <submittedName>
        <fullName evidence="1">Uncharacterized protein</fullName>
    </submittedName>
</protein>
<keyword evidence="2" id="KW-1185">Reference proteome</keyword>
<comment type="caution">
    <text evidence="1">The sequence shown here is derived from an EMBL/GenBank/DDBJ whole genome shotgun (WGS) entry which is preliminary data.</text>
</comment>
<accession>A0A0V0ZCW4</accession>
<organism evidence="1 2">
    <name type="scientific">Trichinella patagoniensis</name>
    <dbReference type="NCBI Taxonomy" id="990121"/>
    <lineage>
        <taxon>Eukaryota</taxon>
        <taxon>Metazoa</taxon>
        <taxon>Ecdysozoa</taxon>
        <taxon>Nematoda</taxon>
        <taxon>Enoplea</taxon>
        <taxon>Dorylaimia</taxon>
        <taxon>Trichinellida</taxon>
        <taxon>Trichinellidae</taxon>
        <taxon>Trichinella</taxon>
    </lineage>
</organism>
<evidence type="ECO:0000313" key="1">
    <source>
        <dbReference type="EMBL" id="KRY10232.1"/>
    </source>
</evidence>
<reference evidence="1 2" key="1">
    <citation type="submission" date="2015-01" db="EMBL/GenBank/DDBJ databases">
        <title>Evolution of Trichinella species and genotypes.</title>
        <authorList>
            <person name="Korhonen P.K."/>
            <person name="Edoardo P."/>
            <person name="Giuseppe L.R."/>
            <person name="Gasser R.B."/>
        </authorList>
    </citation>
    <scope>NUCLEOTIDE SEQUENCE [LARGE SCALE GENOMIC DNA]</scope>
    <source>
        <strain evidence="1">ISS2496</strain>
    </source>
</reference>
<sequence length="79" mass="9195">MDQAVIQSLKKRYRKELLRRIILSKPDARDLASQLKIINLKDCCYMPAHVWESISGNTLRVSWNKLLGYNEDCVTQSID</sequence>
<name>A0A0V0ZCW4_9BILA</name>
<evidence type="ECO:0000313" key="2">
    <source>
        <dbReference type="Proteomes" id="UP000054783"/>
    </source>
</evidence>
<dbReference type="Proteomes" id="UP000054783">
    <property type="component" value="Unassembled WGS sequence"/>
</dbReference>
<gene>
    <name evidence="1" type="ORF">T12_10554</name>
</gene>